<feature type="transmembrane region" description="Helical" evidence="1">
    <location>
        <begin position="12"/>
        <end position="35"/>
    </location>
</feature>
<protein>
    <submittedName>
        <fullName evidence="2">Uncharacterized protein</fullName>
    </submittedName>
</protein>
<keyword evidence="1" id="KW-0812">Transmembrane</keyword>
<proteinExistence type="predicted"/>
<dbReference type="AlphaFoldDB" id="A0A3P3ZR64"/>
<evidence type="ECO:0000256" key="1">
    <source>
        <dbReference type="SAM" id="Phobius"/>
    </source>
</evidence>
<name>A0A3P3ZR64_9ZZZZ</name>
<dbReference type="EMBL" id="UOYP01000569">
    <property type="protein sequence ID" value="VAY89310.1"/>
    <property type="molecule type" value="Genomic_DNA"/>
</dbReference>
<keyword evidence="1" id="KW-0472">Membrane</keyword>
<accession>A0A3P3ZR64</accession>
<keyword evidence="1" id="KW-1133">Transmembrane helix</keyword>
<evidence type="ECO:0000313" key="2">
    <source>
        <dbReference type="EMBL" id="VAY89310.1"/>
    </source>
</evidence>
<sequence>MEIMDKGYMIIPVILFVGGILVSLSLGGLGVDILANDQKKGK</sequence>
<reference evidence="2" key="1">
    <citation type="submission" date="2018-10" db="EMBL/GenBank/DDBJ databases">
        <authorList>
            <person name="Plewniak F."/>
        </authorList>
    </citation>
    <scope>NUCLEOTIDE SEQUENCE</scope>
</reference>
<organism evidence="2">
    <name type="scientific">mine drainage metagenome</name>
    <dbReference type="NCBI Taxonomy" id="410659"/>
    <lineage>
        <taxon>unclassified sequences</taxon>
        <taxon>metagenomes</taxon>
        <taxon>ecological metagenomes</taxon>
    </lineage>
</organism>
<gene>
    <name evidence="2" type="ORF">CARN8_6100007</name>
</gene>